<keyword evidence="3" id="KW-1185">Reference proteome</keyword>
<evidence type="ECO:0000259" key="1">
    <source>
        <dbReference type="PROSITE" id="PS50878"/>
    </source>
</evidence>
<dbReference type="SUPFAM" id="SSF56672">
    <property type="entry name" value="DNA/RNA polymerases"/>
    <property type="match status" value="1"/>
</dbReference>
<name>A0AAV2CFI0_9ROSI</name>
<dbReference type="Proteomes" id="UP001497516">
    <property type="component" value="Chromosome 1"/>
</dbReference>
<proteinExistence type="predicted"/>
<reference evidence="2 3" key="1">
    <citation type="submission" date="2024-04" db="EMBL/GenBank/DDBJ databases">
        <authorList>
            <person name="Fracassetti M."/>
        </authorList>
    </citation>
    <scope>NUCLEOTIDE SEQUENCE [LARGE SCALE GENOMIC DNA]</scope>
</reference>
<dbReference type="CDD" id="cd01650">
    <property type="entry name" value="RT_nLTR_like"/>
    <property type="match status" value="1"/>
</dbReference>
<dbReference type="InterPro" id="IPR043502">
    <property type="entry name" value="DNA/RNA_pol_sf"/>
</dbReference>
<dbReference type="AlphaFoldDB" id="A0AAV2CFI0"/>
<organism evidence="2 3">
    <name type="scientific">Linum trigynum</name>
    <dbReference type="NCBI Taxonomy" id="586398"/>
    <lineage>
        <taxon>Eukaryota</taxon>
        <taxon>Viridiplantae</taxon>
        <taxon>Streptophyta</taxon>
        <taxon>Embryophyta</taxon>
        <taxon>Tracheophyta</taxon>
        <taxon>Spermatophyta</taxon>
        <taxon>Magnoliopsida</taxon>
        <taxon>eudicotyledons</taxon>
        <taxon>Gunneridae</taxon>
        <taxon>Pentapetalae</taxon>
        <taxon>rosids</taxon>
        <taxon>fabids</taxon>
        <taxon>Malpighiales</taxon>
        <taxon>Linaceae</taxon>
        <taxon>Linum</taxon>
    </lineage>
</organism>
<dbReference type="PANTHER" id="PTHR19446">
    <property type="entry name" value="REVERSE TRANSCRIPTASES"/>
    <property type="match status" value="1"/>
</dbReference>
<gene>
    <name evidence="2" type="ORF">LTRI10_LOCUS3017</name>
</gene>
<dbReference type="InterPro" id="IPR000477">
    <property type="entry name" value="RT_dom"/>
</dbReference>
<evidence type="ECO:0000313" key="2">
    <source>
        <dbReference type="EMBL" id="CAL1355245.1"/>
    </source>
</evidence>
<accession>A0AAV2CFI0</accession>
<dbReference type="PROSITE" id="PS50878">
    <property type="entry name" value="RT_POL"/>
    <property type="match status" value="1"/>
</dbReference>
<evidence type="ECO:0000313" key="3">
    <source>
        <dbReference type="Proteomes" id="UP001497516"/>
    </source>
</evidence>
<dbReference type="EMBL" id="OZ034813">
    <property type="protein sequence ID" value="CAL1355245.1"/>
    <property type="molecule type" value="Genomic_DNA"/>
</dbReference>
<protein>
    <recommendedName>
        <fullName evidence="1">Reverse transcriptase domain-containing protein</fullName>
    </recommendedName>
</protein>
<sequence>MEHGFTLEEVRQEVMSMGSLKAPGKDGYQPVFFHKCWSTVGEALFWFVGDCFVNPMQIGFINETLLVLIPKKESPEYIAQFRPIGLCNVVYQTLAKCIVNRIKPHMRRLVHPTQTYFVSGRHITDIIIVQEVVHSMGLKKGKKGQMFLKIDQAKAYDKLSWRFLHETLVAAGIPTHLTSVIMACVSSSSMQVMWNGGATEGFTPSRGLRQGCPLSPYLFTLCKEILSHVIQEAVVKGAWKTIKASPGGPSLSHLFFADDLILFAEASEE</sequence>
<dbReference type="Pfam" id="PF00078">
    <property type="entry name" value="RVT_1"/>
    <property type="match status" value="1"/>
</dbReference>
<feature type="domain" description="Reverse transcriptase" evidence="1">
    <location>
        <begin position="50"/>
        <end position="269"/>
    </location>
</feature>